<accession>A0AAN9UZY0</accession>
<name>A0AAN9UZY0_9PEZI</name>
<keyword evidence="3" id="KW-1185">Reference proteome</keyword>
<evidence type="ECO:0000256" key="1">
    <source>
        <dbReference type="SAM" id="SignalP"/>
    </source>
</evidence>
<proteinExistence type="predicted"/>
<protein>
    <submittedName>
        <fullName evidence="2">Uncharacterized protein</fullName>
    </submittedName>
</protein>
<evidence type="ECO:0000313" key="2">
    <source>
        <dbReference type="EMBL" id="KAK7757483.1"/>
    </source>
</evidence>
<evidence type="ECO:0000313" key="3">
    <source>
        <dbReference type="Proteomes" id="UP001320420"/>
    </source>
</evidence>
<feature type="signal peptide" evidence="1">
    <location>
        <begin position="1"/>
        <end position="25"/>
    </location>
</feature>
<keyword evidence="1" id="KW-0732">Signal</keyword>
<comment type="caution">
    <text evidence="2">The sequence shown here is derived from an EMBL/GenBank/DDBJ whole genome shotgun (WGS) entry which is preliminary data.</text>
</comment>
<organism evidence="2 3">
    <name type="scientific">Diatrype stigma</name>
    <dbReference type="NCBI Taxonomy" id="117547"/>
    <lineage>
        <taxon>Eukaryota</taxon>
        <taxon>Fungi</taxon>
        <taxon>Dikarya</taxon>
        <taxon>Ascomycota</taxon>
        <taxon>Pezizomycotina</taxon>
        <taxon>Sordariomycetes</taxon>
        <taxon>Xylariomycetidae</taxon>
        <taxon>Xylariales</taxon>
        <taxon>Diatrypaceae</taxon>
        <taxon>Diatrype</taxon>
    </lineage>
</organism>
<dbReference type="AlphaFoldDB" id="A0AAN9UZY0"/>
<dbReference type="Proteomes" id="UP001320420">
    <property type="component" value="Unassembled WGS sequence"/>
</dbReference>
<reference evidence="2 3" key="1">
    <citation type="submission" date="2024-02" db="EMBL/GenBank/DDBJ databases">
        <title>De novo assembly and annotation of 12 fungi associated with fruit tree decline syndrome in Ontario, Canada.</title>
        <authorList>
            <person name="Sulman M."/>
            <person name="Ellouze W."/>
            <person name="Ilyukhin E."/>
        </authorList>
    </citation>
    <scope>NUCLEOTIDE SEQUENCE [LARGE SCALE GENOMIC DNA]</scope>
    <source>
        <strain evidence="2 3">M11/M66-122</strain>
    </source>
</reference>
<sequence length="104" mass="10783">MYPSLRTLVLAIGVLGASLPLPILADAGNYDNATPTATAVHGDTDTPGRSADTPCVVTSIPNSASCNASECPASTECKLSDANNCVWARRKRPFACVQCKCVKA</sequence>
<gene>
    <name evidence="2" type="ORF">SLS62_000498</name>
</gene>
<dbReference type="EMBL" id="JAKJXP020000002">
    <property type="protein sequence ID" value="KAK7757483.1"/>
    <property type="molecule type" value="Genomic_DNA"/>
</dbReference>
<feature type="chain" id="PRO_5042896723" evidence="1">
    <location>
        <begin position="26"/>
        <end position="104"/>
    </location>
</feature>